<dbReference type="InterPro" id="IPR052929">
    <property type="entry name" value="RNase_H-like_EbsB-rel"/>
</dbReference>
<dbReference type="InterPro" id="IPR002156">
    <property type="entry name" value="RNaseH_domain"/>
</dbReference>
<name>A0ABR0MLF7_GOSAR</name>
<evidence type="ECO:0000313" key="2">
    <source>
        <dbReference type="EMBL" id="KAK5774837.1"/>
    </source>
</evidence>
<reference evidence="2 3" key="1">
    <citation type="submission" date="2023-03" db="EMBL/GenBank/DDBJ databases">
        <title>WGS of Gossypium arboreum.</title>
        <authorList>
            <person name="Yu D."/>
        </authorList>
    </citation>
    <scope>NUCLEOTIDE SEQUENCE [LARGE SCALE GENOMIC DNA]</scope>
    <source>
        <tissue evidence="2">Leaf</tissue>
    </source>
</reference>
<sequence>MEVLASKTTVHTDIFSSFAAEANACLQAIKVRRDLGLNHVIIEGDSLTVIKKVQSQKRDRSEIEPFIFNIKDEKAVFYDCQFQHVRRIANVAAHNRASEGLKIDKNTYIAPVYVGKGITEAEIDREWR</sequence>
<dbReference type="InterPro" id="IPR044730">
    <property type="entry name" value="RNase_H-like_dom_plant"/>
</dbReference>
<dbReference type="Gene3D" id="3.30.420.10">
    <property type="entry name" value="Ribonuclease H-like superfamily/Ribonuclease H"/>
    <property type="match status" value="1"/>
</dbReference>
<dbReference type="InterPro" id="IPR036397">
    <property type="entry name" value="RNaseH_sf"/>
</dbReference>
<dbReference type="CDD" id="cd06222">
    <property type="entry name" value="RNase_H_like"/>
    <property type="match status" value="1"/>
</dbReference>
<accession>A0ABR0MLF7</accession>
<dbReference type="PANTHER" id="PTHR47074:SF61">
    <property type="entry name" value="RNASE H TYPE-1 DOMAIN-CONTAINING PROTEIN"/>
    <property type="match status" value="1"/>
</dbReference>
<dbReference type="Proteomes" id="UP001358586">
    <property type="component" value="Chromosome 12"/>
</dbReference>
<evidence type="ECO:0000259" key="1">
    <source>
        <dbReference type="Pfam" id="PF13456"/>
    </source>
</evidence>
<evidence type="ECO:0000313" key="3">
    <source>
        <dbReference type="Proteomes" id="UP001358586"/>
    </source>
</evidence>
<dbReference type="Pfam" id="PF13456">
    <property type="entry name" value="RVT_3"/>
    <property type="match status" value="1"/>
</dbReference>
<gene>
    <name evidence="2" type="ORF">PVK06_042699</name>
</gene>
<keyword evidence="3" id="KW-1185">Reference proteome</keyword>
<organism evidence="2 3">
    <name type="scientific">Gossypium arboreum</name>
    <name type="common">Tree cotton</name>
    <name type="synonym">Gossypium nanking</name>
    <dbReference type="NCBI Taxonomy" id="29729"/>
    <lineage>
        <taxon>Eukaryota</taxon>
        <taxon>Viridiplantae</taxon>
        <taxon>Streptophyta</taxon>
        <taxon>Embryophyta</taxon>
        <taxon>Tracheophyta</taxon>
        <taxon>Spermatophyta</taxon>
        <taxon>Magnoliopsida</taxon>
        <taxon>eudicotyledons</taxon>
        <taxon>Gunneridae</taxon>
        <taxon>Pentapetalae</taxon>
        <taxon>rosids</taxon>
        <taxon>malvids</taxon>
        <taxon>Malvales</taxon>
        <taxon>Malvaceae</taxon>
        <taxon>Malvoideae</taxon>
        <taxon>Gossypium</taxon>
    </lineage>
</organism>
<proteinExistence type="predicted"/>
<dbReference type="PANTHER" id="PTHR47074">
    <property type="entry name" value="BNAC02G40300D PROTEIN"/>
    <property type="match status" value="1"/>
</dbReference>
<dbReference type="SUPFAM" id="SSF53098">
    <property type="entry name" value="Ribonuclease H-like"/>
    <property type="match status" value="1"/>
</dbReference>
<feature type="domain" description="RNase H type-1" evidence="1">
    <location>
        <begin position="11"/>
        <end position="99"/>
    </location>
</feature>
<dbReference type="InterPro" id="IPR012337">
    <property type="entry name" value="RNaseH-like_sf"/>
</dbReference>
<dbReference type="EMBL" id="JARKNE010000012">
    <property type="protein sequence ID" value="KAK5774837.1"/>
    <property type="molecule type" value="Genomic_DNA"/>
</dbReference>
<protein>
    <recommendedName>
        <fullName evidence="1">RNase H type-1 domain-containing protein</fullName>
    </recommendedName>
</protein>
<comment type="caution">
    <text evidence="2">The sequence shown here is derived from an EMBL/GenBank/DDBJ whole genome shotgun (WGS) entry which is preliminary data.</text>
</comment>